<evidence type="ECO:0000259" key="4">
    <source>
        <dbReference type="Pfam" id="PF02225"/>
    </source>
</evidence>
<accession>A0A553RAX3</accession>
<protein>
    <recommendedName>
        <fullName evidence="4">PA domain-containing protein</fullName>
    </recommendedName>
</protein>
<keyword evidence="6" id="KW-1185">Reference proteome</keyword>
<dbReference type="Pfam" id="PF02225">
    <property type="entry name" value="PA"/>
    <property type="match status" value="1"/>
</dbReference>
<keyword evidence="1" id="KW-0175">Coiled coil</keyword>
<dbReference type="STRING" id="623744.A0A553RAX3"/>
<feature type="transmembrane region" description="Helical" evidence="3">
    <location>
        <begin position="193"/>
        <end position="217"/>
    </location>
</feature>
<dbReference type="EMBL" id="SRMA01025078">
    <property type="protein sequence ID" value="TRY99338.1"/>
    <property type="molecule type" value="Genomic_DNA"/>
</dbReference>
<dbReference type="InterPro" id="IPR003137">
    <property type="entry name" value="PA_domain"/>
</dbReference>
<feature type="compositionally biased region" description="Polar residues" evidence="2">
    <location>
        <begin position="322"/>
        <end position="334"/>
    </location>
</feature>
<feature type="region of interest" description="Disordered" evidence="2">
    <location>
        <begin position="310"/>
        <end position="334"/>
    </location>
</feature>
<dbReference type="Proteomes" id="UP000316079">
    <property type="component" value="Unassembled WGS sequence"/>
</dbReference>
<dbReference type="Gene3D" id="3.50.30.30">
    <property type="match status" value="1"/>
</dbReference>
<dbReference type="SUPFAM" id="SSF52025">
    <property type="entry name" value="PA domain"/>
    <property type="match status" value="1"/>
</dbReference>
<dbReference type="CDD" id="cd02122">
    <property type="entry name" value="PA_GRAIL_like"/>
    <property type="match status" value="1"/>
</dbReference>
<evidence type="ECO:0000256" key="2">
    <source>
        <dbReference type="SAM" id="MobiDB-lite"/>
    </source>
</evidence>
<dbReference type="InterPro" id="IPR046450">
    <property type="entry name" value="PA_dom_sf"/>
</dbReference>
<evidence type="ECO:0000313" key="5">
    <source>
        <dbReference type="EMBL" id="TRY99338.1"/>
    </source>
</evidence>
<feature type="coiled-coil region" evidence="1">
    <location>
        <begin position="219"/>
        <end position="247"/>
    </location>
</feature>
<comment type="caution">
    <text evidence="5">The sequence shown here is derived from an EMBL/GenBank/DDBJ whole genome shotgun (WGS) entry which is preliminary data.</text>
</comment>
<dbReference type="OrthoDB" id="8634155at2759"/>
<dbReference type="FunFam" id="3.50.30.30:FF:000003">
    <property type="entry name" value="E3 ubiquitin-protein ligase RNF128"/>
    <property type="match status" value="1"/>
</dbReference>
<reference evidence="5 6" key="1">
    <citation type="journal article" date="2019" name="Sci. Data">
        <title>Hybrid genome assembly and annotation of Danionella translucida.</title>
        <authorList>
            <person name="Kadobianskyi M."/>
            <person name="Schulze L."/>
            <person name="Schuelke M."/>
            <person name="Judkewitz B."/>
        </authorList>
    </citation>
    <scope>NUCLEOTIDE SEQUENCE [LARGE SCALE GENOMIC DNA]</scope>
    <source>
        <strain evidence="5 6">Bolton</strain>
    </source>
</reference>
<dbReference type="AlphaFoldDB" id="A0A553RAX3"/>
<sequence>MASNLGSRSGHELGSSWIWLTVLVFQCCFLPLTAGAPLIFWSAYVDVQYFDMELNNTIYSICECGVFGRQSPLKPSSGLITLPDSDPLACSGNTSFSPTAQQWIALIKKGNCSFSVKIRAAKQNGASAVIIYNTDGTGNDTNLMNHSDADGIVAIMVGNTLGSEIANLTRDGTDVYVGIMVARLHGLWYMGSWAYVLSFVFIGITVIITFYFAYLLFKRMHIKRQLRRQQMEMKRETEKAISKLEVRILRTGDPIEEESYEEPASSAGAFCLATVVTSADQQIAFGRGADTVYCEQDTQTLQAHVNSAFEEEPETMEHQDHQLQSPANNLTHNV</sequence>
<keyword evidence="3" id="KW-0472">Membrane</keyword>
<name>A0A553RAX3_9TELE</name>
<keyword evidence="3" id="KW-1133">Transmembrane helix</keyword>
<feature type="transmembrane region" description="Helical" evidence="3">
    <location>
        <begin position="17"/>
        <end position="44"/>
    </location>
</feature>
<evidence type="ECO:0000256" key="3">
    <source>
        <dbReference type="SAM" id="Phobius"/>
    </source>
</evidence>
<proteinExistence type="predicted"/>
<keyword evidence="3" id="KW-0812">Transmembrane</keyword>
<evidence type="ECO:0000256" key="1">
    <source>
        <dbReference type="SAM" id="Coils"/>
    </source>
</evidence>
<gene>
    <name evidence="5" type="ORF">DNTS_004851</name>
</gene>
<feature type="domain" description="PA" evidence="4">
    <location>
        <begin position="86"/>
        <end position="164"/>
    </location>
</feature>
<evidence type="ECO:0000313" key="6">
    <source>
        <dbReference type="Proteomes" id="UP000316079"/>
    </source>
</evidence>
<organism evidence="5 6">
    <name type="scientific">Danionella cerebrum</name>
    <dbReference type="NCBI Taxonomy" id="2873325"/>
    <lineage>
        <taxon>Eukaryota</taxon>
        <taxon>Metazoa</taxon>
        <taxon>Chordata</taxon>
        <taxon>Craniata</taxon>
        <taxon>Vertebrata</taxon>
        <taxon>Euteleostomi</taxon>
        <taxon>Actinopterygii</taxon>
        <taxon>Neopterygii</taxon>
        <taxon>Teleostei</taxon>
        <taxon>Ostariophysi</taxon>
        <taxon>Cypriniformes</taxon>
        <taxon>Danionidae</taxon>
        <taxon>Danioninae</taxon>
        <taxon>Danionella</taxon>
    </lineage>
</organism>